<dbReference type="CDD" id="cd00144">
    <property type="entry name" value="MPP_PPP_family"/>
    <property type="match status" value="1"/>
</dbReference>
<name>A0AA36CWI9_9BILA</name>
<dbReference type="Pfam" id="PF00149">
    <property type="entry name" value="Metallophos"/>
    <property type="match status" value="1"/>
</dbReference>
<dbReference type="InterPro" id="IPR050341">
    <property type="entry name" value="PP1_catalytic_subunit"/>
</dbReference>
<dbReference type="EMBL" id="CATQJA010002645">
    <property type="protein sequence ID" value="CAJ0576658.1"/>
    <property type="molecule type" value="Genomic_DNA"/>
</dbReference>
<dbReference type="PROSITE" id="PS00125">
    <property type="entry name" value="SER_THR_PHOSPHATASE"/>
    <property type="match status" value="1"/>
</dbReference>
<comment type="caution">
    <text evidence="3">The sequence shown here is derived from an EMBL/GenBank/DDBJ whole genome shotgun (WGS) entry which is preliminary data.</text>
</comment>
<dbReference type="GO" id="GO:0004722">
    <property type="term" value="F:protein serine/threonine phosphatase activity"/>
    <property type="evidence" value="ECO:0007669"/>
    <property type="project" value="UniProtKB-EC"/>
</dbReference>
<dbReference type="InterPro" id="IPR029052">
    <property type="entry name" value="Metallo-depent_PP-like"/>
</dbReference>
<protein>
    <recommendedName>
        <fullName evidence="1">Serine/threonine-protein phosphatase</fullName>
        <ecNumber evidence="1">3.1.3.16</ecNumber>
    </recommendedName>
</protein>
<dbReference type="AlphaFoldDB" id="A0AA36CWI9"/>
<feature type="domain" description="Serine/threonine specific protein phosphatases" evidence="2">
    <location>
        <begin position="286"/>
        <end position="291"/>
    </location>
</feature>
<dbReference type="InterPro" id="IPR006186">
    <property type="entry name" value="Ser/Thr-sp_prot-phosphatase"/>
</dbReference>
<dbReference type="SUPFAM" id="SSF56300">
    <property type="entry name" value="Metallo-dependent phosphatases"/>
    <property type="match status" value="1"/>
</dbReference>
<dbReference type="PRINTS" id="PR00114">
    <property type="entry name" value="STPHPHTASE"/>
</dbReference>
<reference evidence="3" key="1">
    <citation type="submission" date="2023-06" db="EMBL/GenBank/DDBJ databases">
        <authorList>
            <person name="Delattre M."/>
        </authorList>
    </citation>
    <scope>NUCLEOTIDE SEQUENCE</scope>
    <source>
        <strain evidence="3">AF72</strain>
    </source>
</reference>
<accession>A0AA36CWI9</accession>
<dbReference type="SMART" id="SM00156">
    <property type="entry name" value="PP2Ac"/>
    <property type="match status" value="1"/>
</dbReference>
<evidence type="ECO:0000313" key="3">
    <source>
        <dbReference type="EMBL" id="CAJ0576658.1"/>
    </source>
</evidence>
<keyword evidence="1" id="KW-0378">Hydrolase</keyword>
<gene>
    <name evidence="3" type="ORF">MSPICULIGERA_LOCUS14947</name>
</gene>
<dbReference type="PANTHER" id="PTHR11668">
    <property type="entry name" value="SERINE/THREONINE PROTEIN PHOSPHATASE"/>
    <property type="match status" value="1"/>
</dbReference>
<evidence type="ECO:0000256" key="1">
    <source>
        <dbReference type="RuleBase" id="RU004273"/>
    </source>
</evidence>
<proteinExistence type="inferred from homology"/>
<dbReference type="InterPro" id="IPR004843">
    <property type="entry name" value="Calcineurin-like_PHP"/>
</dbReference>
<feature type="non-terminal residue" evidence="3">
    <location>
        <position position="489"/>
    </location>
</feature>
<evidence type="ECO:0000313" key="4">
    <source>
        <dbReference type="Proteomes" id="UP001177023"/>
    </source>
</evidence>
<comment type="catalytic activity">
    <reaction evidence="1">
        <text>O-phospho-L-threonyl-[protein] + H2O = L-threonyl-[protein] + phosphate</text>
        <dbReference type="Rhea" id="RHEA:47004"/>
        <dbReference type="Rhea" id="RHEA-COMP:11060"/>
        <dbReference type="Rhea" id="RHEA-COMP:11605"/>
        <dbReference type="ChEBI" id="CHEBI:15377"/>
        <dbReference type="ChEBI" id="CHEBI:30013"/>
        <dbReference type="ChEBI" id="CHEBI:43474"/>
        <dbReference type="ChEBI" id="CHEBI:61977"/>
        <dbReference type="EC" id="3.1.3.16"/>
    </reaction>
</comment>
<sequence length="489" mass="55294">MDCDKPCEYQFGATYEDCVILDVSDPGGSVPYFTARRALSGPYATFMDEMENLLLGAVKSKPSPKLRELSLKTAPSEIVNLAEGQYKLITTNIEGGHKAHLEKMTSGSQGEFAPQQNRYDLAARGFALRIDLEKHNAWKSKQPPRTQEKELLHITGNPLPSAYGTAYRIIEELSSPYYLSEDNKEPKYNPSGDRIQILCERLGGMVGGENHVARPKGRTIVVGDLHGNFNDLWRIIHAWLSDVVDGGPGQNIMFLGDIVDRGPRQLECLLLIMAYKMHYPQQVFIVRGNHEEDQVCYDFQQHMVARGFFEKLPVIGLIDGRILCMHGMLTPELTRDVLKKGWKTEETLYDGMARLLRWNDPSEDVEHVELNATRNFGQRLGPHVIEGAIKRLHVDFVIRGHQAMTNGVRRFANLPLATVFSSSYYLNEENFGAVLFVNPVKNEIVPIFIVSHKDSVATQEEFDEKLREGWKVDDYAVIPDDITMKGEKK</sequence>
<keyword evidence="4" id="KW-1185">Reference proteome</keyword>
<dbReference type="EC" id="3.1.3.16" evidence="1"/>
<dbReference type="InterPro" id="IPR003134">
    <property type="entry name" value="Hs1_Cortactin"/>
</dbReference>
<dbReference type="GO" id="GO:0005737">
    <property type="term" value="C:cytoplasm"/>
    <property type="evidence" value="ECO:0007669"/>
    <property type="project" value="TreeGrafter"/>
</dbReference>
<dbReference type="Proteomes" id="UP001177023">
    <property type="component" value="Unassembled WGS sequence"/>
</dbReference>
<evidence type="ECO:0000259" key="2">
    <source>
        <dbReference type="PROSITE" id="PS00125"/>
    </source>
</evidence>
<comment type="similarity">
    <text evidence="1">Belongs to the PPP phosphatase family.</text>
</comment>
<dbReference type="PROSITE" id="PS51090">
    <property type="entry name" value="CORTACTIN"/>
    <property type="match status" value="1"/>
</dbReference>
<organism evidence="3 4">
    <name type="scientific">Mesorhabditis spiculigera</name>
    <dbReference type="NCBI Taxonomy" id="96644"/>
    <lineage>
        <taxon>Eukaryota</taxon>
        <taxon>Metazoa</taxon>
        <taxon>Ecdysozoa</taxon>
        <taxon>Nematoda</taxon>
        <taxon>Chromadorea</taxon>
        <taxon>Rhabditida</taxon>
        <taxon>Rhabditina</taxon>
        <taxon>Rhabditomorpha</taxon>
        <taxon>Rhabditoidea</taxon>
        <taxon>Rhabditidae</taxon>
        <taxon>Mesorhabditinae</taxon>
        <taxon>Mesorhabditis</taxon>
    </lineage>
</organism>
<dbReference type="PANTHER" id="PTHR11668:SF496">
    <property type="entry name" value="SERINE_THREONINE-PROTEIN PHOSPHATASE"/>
    <property type="match status" value="1"/>
</dbReference>
<dbReference type="Gene3D" id="3.60.21.10">
    <property type="match status" value="1"/>
</dbReference>